<dbReference type="CDD" id="cd03794">
    <property type="entry name" value="GT4_WbuB-like"/>
    <property type="match status" value="1"/>
</dbReference>
<accession>A0A0A0BRZ2</accession>
<protein>
    <recommendedName>
        <fullName evidence="1">D-inositol 3-phosphate glycosyltransferase</fullName>
    </recommendedName>
</protein>
<keyword evidence="2" id="KW-0328">Glycosyltransferase</keyword>
<dbReference type="SUPFAM" id="SSF53756">
    <property type="entry name" value="UDP-Glycosyltransferase/glycogen phosphorylase"/>
    <property type="match status" value="1"/>
</dbReference>
<comment type="caution">
    <text evidence="5">The sequence shown here is derived from an EMBL/GenBank/DDBJ whole genome shotgun (WGS) entry which is preliminary data.</text>
</comment>
<dbReference type="InterPro" id="IPR050194">
    <property type="entry name" value="Glycosyltransferase_grp1"/>
</dbReference>
<proteinExistence type="predicted"/>
<name>A0A0A0BRZ2_9CELL</name>
<dbReference type="Proteomes" id="UP000029839">
    <property type="component" value="Unassembled WGS sequence"/>
</dbReference>
<gene>
    <name evidence="5" type="ORF">N868_11380</name>
</gene>
<dbReference type="OrthoDB" id="3180470at2"/>
<dbReference type="GO" id="GO:0016758">
    <property type="term" value="F:hexosyltransferase activity"/>
    <property type="evidence" value="ECO:0007669"/>
    <property type="project" value="TreeGrafter"/>
</dbReference>
<reference evidence="5 6" key="1">
    <citation type="submission" date="2013-08" db="EMBL/GenBank/DDBJ databases">
        <title>Genome sequencing of Cellulomonas carbonis T26.</title>
        <authorList>
            <person name="Chen F."/>
            <person name="Li Y."/>
            <person name="Wang G."/>
        </authorList>
    </citation>
    <scope>NUCLEOTIDE SEQUENCE [LARGE SCALE GENOMIC DNA]</scope>
    <source>
        <strain evidence="5 6">T26</strain>
    </source>
</reference>
<organism evidence="5 6">
    <name type="scientific">Cellulomonas carbonis T26</name>
    <dbReference type="NCBI Taxonomy" id="947969"/>
    <lineage>
        <taxon>Bacteria</taxon>
        <taxon>Bacillati</taxon>
        <taxon>Actinomycetota</taxon>
        <taxon>Actinomycetes</taxon>
        <taxon>Micrococcales</taxon>
        <taxon>Cellulomonadaceae</taxon>
        <taxon>Cellulomonas</taxon>
    </lineage>
</organism>
<dbReference type="PANTHER" id="PTHR45947">
    <property type="entry name" value="SULFOQUINOVOSYL TRANSFERASE SQD2"/>
    <property type="match status" value="1"/>
</dbReference>
<evidence type="ECO:0000256" key="3">
    <source>
        <dbReference type="ARBA" id="ARBA00022679"/>
    </source>
</evidence>
<evidence type="ECO:0000313" key="6">
    <source>
        <dbReference type="Proteomes" id="UP000029839"/>
    </source>
</evidence>
<evidence type="ECO:0000256" key="2">
    <source>
        <dbReference type="ARBA" id="ARBA00022676"/>
    </source>
</evidence>
<dbReference type="EMBL" id="AXCY01000027">
    <property type="protein sequence ID" value="KGM11213.1"/>
    <property type="molecule type" value="Genomic_DNA"/>
</dbReference>
<evidence type="ECO:0000313" key="5">
    <source>
        <dbReference type="EMBL" id="KGM11213.1"/>
    </source>
</evidence>
<dbReference type="Gene3D" id="3.40.50.2000">
    <property type="entry name" value="Glycogen Phosphorylase B"/>
    <property type="match status" value="2"/>
</dbReference>
<evidence type="ECO:0000259" key="4">
    <source>
        <dbReference type="Pfam" id="PF13579"/>
    </source>
</evidence>
<keyword evidence="6" id="KW-1185">Reference proteome</keyword>
<evidence type="ECO:0000256" key="1">
    <source>
        <dbReference type="ARBA" id="ARBA00021292"/>
    </source>
</evidence>
<dbReference type="AlphaFoldDB" id="A0A0A0BRZ2"/>
<dbReference type="GO" id="GO:1901137">
    <property type="term" value="P:carbohydrate derivative biosynthetic process"/>
    <property type="evidence" value="ECO:0007669"/>
    <property type="project" value="UniProtKB-ARBA"/>
</dbReference>
<dbReference type="InterPro" id="IPR028098">
    <property type="entry name" value="Glyco_trans_4-like_N"/>
</dbReference>
<feature type="domain" description="Glycosyltransferase subfamily 4-like N-terminal" evidence="4">
    <location>
        <begin position="16"/>
        <end position="212"/>
    </location>
</feature>
<dbReference type="RefSeq" id="WP_043605237.1">
    <property type="nucleotide sequence ID" value="NZ_AXCY01000027.1"/>
</dbReference>
<dbReference type="Pfam" id="PF13692">
    <property type="entry name" value="Glyco_trans_1_4"/>
    <property type="match status" value="1"/>
</dbReference>
<reference evidence="5 6" key="2">
    <citation type="journal article" date="2015" name="Stand. Genomic Sci.">
        <title>Draft genome sequence of Cellulomonas carbonis T26(T) and comparative analysis of six Cellulomonas genomes.</title>
        <authorList>
            <person name="Zhuang W."/>
            <person name="Zhang S."/>
            <person name="Xia X."/>
            <person name="Wang G."/>
        </authorList>
    </citation>
    <scope>NUCLEOTIDE SEQUENCE [LARGE SCALE GENOMIC DNA]</scope>
    <source>
        <strain evidence="5 6">T26</strain>
    </source>
</reference>
<dbReference type="Pfam" id="PF13579">
    <property type="entry name" value="Glyco_trans_4_4"/>
    <property type="match status" value="1"/>
</dbReference>
<sequence>MHILLVTHHYAPEVGAPQRRWGALVPRFLAAGHEVTVLTPPPHYPAGAVHKLVPGLRTGDTALGEHGETVHRVRFREHGHGIRSRTLDQTIAATDSVVRGVRELGRRGRRPDVVVATVPGIPSIAAGVALRHALRVPLVVEMRDAWPDLIEPSGMMGETRRRRGWKGAVTAEIHRVMTLLQKDAAAVVTTTDAFGEVLRERGMKRVEVIRNGAYLDEIPLLGARPSPTTDPLRVLYLGTVGRAQGLGTAVAAAGLLRERGRPVELRIVGPGFEYAHLAEVSADRGVPVDLRGPVARSEVFDHYAWADSLLVSLRSWLPLRWTVPSKLYEMMATGRHVTAVMAGEAADIVEATGAGHVVHPEDPEALAALWRRLDEDRELLDVDGRARAWARQHSDYTRLAADYLAVLEGVVR</sequence>
<dbReference type="PANTHER" id="PTHR45947:SF3">
    <property type="entry name" value="SULFOQUINOVOSYL TRANSFERASE SQD2"/>
    <property type="match status" value="1"/>
</dbReference>
<keyword evidence="3 5" id="KW-0808">Transferase</keyword>